<dbReference type="EMBL" id="KK100854">
    <property type="protein sequence ID" value="KIZ03421.1"/>
    <property type="molecule type" value="Genomic_DNA"/>
</dbReference>
<proteinExistence type="predicted"/>
<keyword evidence="3" id="KW-1185">Reference proteome</keyword>
<dbReference type="KEGG" id="mng:MNEG_4539"/>
<reference evidence="2 3" key="1">
    <citation type="journal article" date="2013" name="BMC Genomics">
        <title>Reconstruction of the lipid metabolism for the microalga Monoraphidium neglectum from its genome sequence reveals characteristics suitable for biofuel production.</title>
        <authorList>
            <person name="Bogen C."/>
            <person name="Al-Dilaimi A."/>
            <person name="Albersmeier A."/>
            <person name="Wichmann J."/>
            <person name="Grundmann M."/>
            <person name="Rupp O."/>
            <person name="Lauersen K.J."/>
            <person name="Blifernez-Klassen O."/>
            <person name="Kalinowski J."/>
            <person name="Goesmann A."/>
            <person name="Mussgnug J.H."/>
            <person name="Kruse O."/>
        </authorList>
    </citation>
    <scope>NUCLEOTIDE SEQUENCE [LARGE SCALE GENOMIC DNA]</scope>
    <source>
        <strain evidence="2 3">SAG 48.87</strain>
    </source>
</reference>
<protein>
    <submittedName>
        <fullName evidence="2">Uncharacterized protein</fullName>
    </submittedName>
</protein>
<feature type="transmembrane region" description="Helical" evidence="1">
    <location>
        <begin position="12"/>
        <end position="39"/>
    </location>
</feature>
<feature type="transmembrane region" description="Helical" evidence="1">
    <location>
        <begin position="65"/>
        <end position="82"/>
    </location>
</feature>
<gene>
    <name evidence="2" type="ORF">MNEG_4539</name>
</gene>
<evidence type="ECO:0000256" key="1">
    <source>
        <dbReference type="SAM" id="Phobius"/>
    </source>
</evidence>
<dbReference type="GeneID" id="25737416"/>
<keyword evidence="1" id="KW-1133">Transmembrane helix</keyword>
<dbReference type="RefSeq" id="XP_013902440.1">
    <property type="nucleotide sequence ID" value="XM_014046986.1"/>
</dbReference>
<evidence type="ECO:0000313" key="2">
    <source>
        <dbReference type="EMBL" id="KIZ03421.1"/>
    </source>
</evidence>
<keyword evidence="1" id="KW-0812">Transmembrane</keyword>
<sequence length="463" mass="49031">MLRPALQGAVAVLLSIPVMLILIFVWLPISLPLWLAVWWSTRALPSRGSLSAPSSGHPMETRPRGWLFCYITCLALSWHYSIRLWALVARPRVVFVVYHNTIHTLASFFCLHTGRMMARCGLIPDPVDPALPWFLGLGLISCGPDTGLGLVVGLDPVLDTTSKEQLTQLPACAQRAFPFAKAIAMAGRLPGLVQGATGAALQAPMVDGLAGTVFAMEETVHALRARLPEAKQKSATVAILGGGGFIGSRLVRALATPPAAPKAAAATATAQQPGADGVGAHAEILIPNDVIGYERVIALDLRYKEREIKDRILYTSDPADLSAADIVLVITASGEDAAQYVEHARAGQEWGDDTHPEMGHKVLRAMAAKGVNVHKAMAARSAMTRFLPPLPGWPVGGTPGCLLMALVTAETGRMWNGCGAAAEGCRGKAAAGAEEALPYSEFQAAAKSLGFKAMLVPHKPYLA</sequence>
<dbReference type="Proteomes" id="UP000054498">
    <property type="component" value="Unassembled WGS sequence"/>
</dbReference>
<accession>A0A0D2NDN4</accession>
<keyword evidence="1" id="KW-0472">Membrane</keyword>
<organism evidence="2 3">
    <name type="scientific">Monoraphidium neglectum</name>
    <dbReference type="NCBI Taxonomy" id="145388"/>
    <lineage>
        <taxon>Eukaryota</taxon>
        <taxon>Viridiplantae</taxon>
        <taxon>Chlorophyta</taxon>
        <taxon>core chlorophytes</taxon>
        <taxon>Chlorophyceae</taxon>
        <taxon>CS clade</taxon>
        <taxon>Sphaeropleales</taxon>
        <taxon>Selenastraceae</taxon>
        <taxon>Monoraphidium</taxon>
    </lineage>
</organism>
<evidence type="ECO:0000313" key="3">
    <source>
        <dbReference type="Proteomes" id="UP000054498"/>
    </source>
</evidence>
<name>A0A0D2NDN4_9CHLO</name>
<dbReference type="AlphaFoldDB" id="A0A0D2NDN4"/>